<dbReference type="GO" id="GO:0005507">
    <property type="term" value="F:copper ion binding"/>
    <property type="evidence" value="ECO:0007669"/>
    <property type="project" value="TreeGrafter"/>
</dbReference>
<name>A0A6G9HGU9_9MOLU</name>
<protein>
    <recommendedName>
        <fullName evidence="2">Copper homeostasis protein cutC homolog</fullName>
    </recommendedName>
</protein>
<evidence type="ECO:0000256" key="1">
    <source>
        <dbReference type="ARBA" id="ARBA00007768"/>
    </source>
</evidence>
<dbReference type="AlphaFoldDB" id="A0A6G9HGU9"/>
<evidence type="ECO:0000256" key="2">
    <source>
        <dbReference type="ARBA" id="ARBA00019014"/>
    </source>
</evidence>
<dbReference type="EMBL" id="MN991199">
    <property type="protein sequence ID" value="QIQ09932.1"/>
    <property type="molecule type" value="Genomic_DNA"/>
</dbReference>
<dbReference type="PANTHER" id="PTHR12598">
    <property type="entry name" value="COPPER HOMEOSTASIS PROTEIN CUTC"/>
    <property type="match status" value="1"/>
</dbReference>
<dbReference type="Pfam" id="PF03932">
    <property type="entry name" value="CutC"/>
    <property type="match status" value="1"/>
</dbReference>
<gene>
    <name evidence="3" type="ORF">PlMoll_0950</name>
</gene>
<dbReference type="Gene3D" id="3.20.20.380">
    <property type="entry name" value="Copper homeostasis (CutC) domain"/>
    <property type="match status" value="1"/>
</dbReference>
<dbReference type="InterPro" id="IPR036822">
    <property type="entry name" value="CutC-like_dom_sf"/>
</dbReference>
<evidence type="ECO:0000313" key="3">
    <source>
        <dbReference type="EMBL" id="QIQ09932.1"/>
    </source>
</evidence>
<accession>A0A6G9HGU9</accession>
<comment type="similarity">
    <text evidence="1">Belongs to the CutC family.</text>
</comment>
<reference evidence="3" key="1">
    <citation type="journal article" date="2020" name="J. ISSAAS">
        <title>Lactobacilli and other gastrointestinal microbiota of Peromyscus leucopus, reservoir host for agents of Lyme disease and other zoonoses in North America.</title>
        <authorList>
            <person name="Milovic A."/>
            <person name="Bassam K."/>
            <person name="Shao H."/>
            <person name="Chatzistamou I."/>
            <person name="Tufts D.M."/>
            <person name="Diuk-Wasser M."/>
            <person name="Barbour A.G."/>
        </authorList>
    </citation>
    <scope>NUCLEOTIDE SEQUENCE</scope>
    <source>
        <strain evidence="3">LL85</strain>
    </source>
</reference>
<sequence length="206" mass="23519">MKIIREACVETKKEIDSAYAKNAERIELCSHLDRGGYTPTPSLVKYSTSFKNSNVLIMIRRKDDNFVTNKKDMAKLIKDIKTFAKSKIKGYVFGLLTKENKVDVENMKKLMNYVPANKYVVFHMAFDLIEDKKEAIDQLTQLEVRRILTKGGNDIAINNIKSLIALKKYAHEKIELVVGGKVSDDNYLIINKKTGINQFHGRKLAC</sequence>
<dbReference type="PANTHER" id="PTHR12598:SF0">
    <property type="entry name" value="COPPER HOMEOSTASIS PROTEIN CUTC HOMOLOG"/>
    <property type="match status" value="1"/>
</dbReference>
<proteinExistence type="inferred from homology"/>
<organism evidence="3">
    <name type="scientific">uncultured Mycoplasmataceae bacterium</name>
    <dbReference type="NCBI Taxonomy" id="300027"/>
    <lineage>
        <taxon>Bacteria</taxon>
        <taxon>Bacillati</taxon>
        <taxon>Mycoplasmatota</taxon>
        <taxon>Mollicutes</taxon>
        <taxon>Mycoplasmataceae</taxon>
        <taxon>environmental samples</taxon>
    </lineage>
</organism>
<dbReference type="InterPro" id="IPR005627">
    <property type="entry name" value="CutC-like"/>
</dbReference>
<dbReference type="SUPFAM" id="SSF110395">
    <property type="entry name" value="CutC-like"/>
    <property type="match status" value="1"/>
</dbReference>